<evidence type="ECO:0000313" key="5">
    <source>
        <dbReference type="Proteomes" id="UP001203284"/>
    </source>
</evidence>
<dbReference type="InterPro" id="IPR000182">
    <property type="entry name" value="GNAT_dom"/>
</dbReference>
<dbReference type="InterPro" id="IPR050832">
    <property type="entry name" value="Bact_Acetyltransf"/>
</dbReference>
<keyword evidence="1 4" id="KW-0808">Transferase</keyword>
<proteinExistence type="predicted"/>
<evidence type="ECO:0000313" key="4">
    <source>
        <dbReference type="EMBL" id="MCK0195580.1"/>
    </source>
</evidence>
<name>A0ABT0D6L0_9HYPH</name>
<keyword evidence="5" id="KW-1185">Reference proteome</keyword>
<comment type="caution">
    <text evidence="4">The sequence shown here is derived from an EMBL/GenBank/DDBJ whole genome shotgun (WGS) entry which is preliminary data.</text>
</comment>
<dbReference type="EMBL" id="JALKCH010000001">
    <property type="protein sequence ID" value="MCK0195580.1"/>
    <property type="molecule type" value="Genomic_DNA"/>
</dbReference>
<sequence>MPLSIRTATAADETAVAALWRGCGLVASYNDPVADFRFACAGACSDVLVGEAAGRVVGSVMVGHDGHRGWLYYVAAAPEARGQGVGRAMVRAGEAWLKAREVVKVQLLVRETNTAVVGFYESLGFAVAPRVVMSRWLEEPAGAMAP</sequence>
<keyword evidence="2 4" id="KW-0012">Acyltransferase</keyword>
<dbReference type="CDD" id="cd04301">
    <property type="entry name" value="NAT_SF"/>
    <property type="match status" value="1"/>
</dbReference>
<dbReference type="GO" id="GO:0016746">
    <property type="term" value="F:acyltransferase activity"/>
    <property type="evidence" value="ECO:0007669"/>
    <property type="project" value="UniProtKB-KW"/>
</dbReference>
<protein>
    <submittedName>
        <fullName evidence="4">GNAT family acetyltransferase</fullName>
        <ecNumber evidence="4">2.3.1.-</ecNumber>
    </submittedName>
</protein>
<dbReference type="InterPro" id="IPR016181">
    <property type="entry name" value="Acyl_CoA_acyltransferase"/>
</dbReference>
<dbReference type="Gene3D" id="3.40.630.30">
    <property type="match status" value="1"/>
</dbReference>
<reference evidence="4 5" key="1">
    <citation type="submission" date="2022-04" db="EMBL/GenBank/DDBJ databases">
        <authorList>
            <person name="Grouzdev D.S."/>
            <person name="Pantiukh K.S."/>
            <person name="Krutkina M.S."/>
        </authorList>
    </citation>
    <scope>NUCLEOTIDE SEQUENCE [LARGE SCALE GENOMIC DNA]</scope>
    <source>
        <strain evidence="4 5">6x-1</strain>
    </source>
</reference>
<dbReference type="Pfam" id="PF00583">
    <property type="entry name" value="Acetyltransf_1"/>
    <property type="match status" value="1"/>
</dbReference>
<dbReference type="PANTHER" id="PTHR43877">
    <property type="entry name" value="AMINOALKYLPHOSPHONATE N-ACETYLTRANSFERASE-RELATED-RELATED"/>
    <property type="match status" value="1"/>
</dbReference>
<evidence type="ECO:0000256" key="1">
    <source>
        <dbReference type="ARBA" id="ARBA00022679"/>
    </source>
</evidence>
<evidence type="ECO:0000256" key="2">
    <source>
        <dbReference type="ARBA" id="ARBA00023315"/>
    </source>
</evidence>
<feature type="domain" description="N-acetyltransferase" evidence="3">
    <location>
        <begin position="3"/>
        <end position="146"/>
    </location>
</feature>
<dbReference type="RefSeq" id="WP_247025856.1">
    <property type="nucleotide sequence ID" value="NZ_JALKCH010000001.1"/>
</dbReference>
<dbReference type="Proteomes" id="UP001203284">
    <property type="component" value="Unassembled WGS sequence"/>
</dbReference>
<dbReference type="PROSITE" id="PS51186">
    <property type="entry name" value="GNAT"/>
    <property type="match status" value="1"/>
</dbReference>
<evidence type="ECO:0000259" key="3">
    <source>
        <dbReference type="PROSITE" id="PS51186"/>
    </source>
</evidence>
<accession>A0ABT0D6L0</accession>
<gene>
    <name evidence="4" type="ORF">MWN34_01495</name>
</gene>
<dbReference type="EC" id="2.3.1.-" evidence="4"/>
<dbReference type="SUPFAM" id="SSF55729">
    <property type="entry name" value="Acyl-CoA N-acyltransferases (Nat)"/>
    <property type="match status" value="1"/>
</dbReference>
<organism evidence="4 5">
    <name type="scientific">Ancylobacter crimeensis</name>
    <dbReference type="NCBI Taxonomy" id="2579147"/>
    <lineage>
        <taxon>Bacteria</taxon>
        <taxon>Pseudomonadati</taxon>
        <taxon>Pseudomonadota</taxon>
        <taxon>Alphaproteobacteria</taxon>
        <taxon>Hyphomicrobiales</taxon>
        <taxon>Xanthobacteraceae</taxon>
        <taxon>Ancylobacter</taxon>
    </lineage>
</organism>
<dbReference type="NCBIfam" id="NF002959">
    <property type="entry name" value="PRK03624.1"/>
    <property type="match status" value="1"/>
</dbReference>